<dbReference type="AlphaFoldDB" id="A0A8T0V5Z8"/>
<protein>
    <submittedName>
        <fullName evidence="1">Uncharacterized protein</fullName>
    </submittedName>
</protein>
<keyword evidence="2" id="KW-1185">Reference proteome</keyword>
<dbReference type="Proteomes" id="UP000823388">
    <property type="component" value="Chromosome 2N"/>
</dbReference>
<name>A0A8T0V5Z8_PANVG</name>
<evidence type="ECO:0000313" key="2">
    <source>
        <dbReference type="Proteomes" id="UP000823388"/>
    </source>
</evidence>
<dbReference type="SUPFAM" id="SSF52058">
    <property type="entry name" value="L domain-like"/>
    <property type="match status" value="1"/>
</dbReference>
<dbReference type="EMBL" id="CM029040">
    <property type="protein sequence ID" value="KAG2632121.1"/>
    <property type="molecule type" value="Genomic_DNA"/>
</dbReference>
<gene>
    <name evidence="1" type="ORF">PVAP13_2NG059100</name>
</gene>
<organism evidence="1 2">
    <name type="scientific">Panicum virgatum</name>
    <name type="common">Blackwell switchgrass</name>
    <dbReference type="NCBI Taxonomy" id="38727"/>
    <lineage>
        <taxon>Eukaryota</taxon>
        <taxon>Viridiplantae</taxon>
        <taxon>Streptophyta</taxon>
        <taxon>Embryophyta</taxon>
        <taxon>Tracheophyta</taxon>
        <taxon>Spermatophyta</taxon>
        <taxon>Magnoliopsida</taxon>
        <taxon>Liliopsida</taxon>
        <taxon>Poales</taxon>
        <taxon>Poaceae</taxon>
        <taxon>PACMAD clade</taxon>
        <taxon>Panicoideae</taxon>
        <taxon>Panicodae</taxon>
        <taxon>Paniceae</taxon>
        <taxon>Panicinae</taxon>
        <taxon>Panicum</taxon>
        <taxon>Panicum sect. Hiantes</taxon>
    </lineage>
</organism>
<accession>A0A8T0V5Z8</accession>
<proteinExistence type="predicted"/>
<dbReference type="Gene3D" id="3.80.10.10">
    <property type="entry name" value="Ribonuclease Inhibitor"/>
    <property type="match status" value="1"/>
</dbReference>
<comment type="caution">
    <text evidence="1">The sequence shown here is derived from an EMBL/GenBank/DDBJ whole genome shotgun (WGS) entry which is preliminary data.</text>
</comment>
<sequence>MRTEVIKADTIDEAAEEILKVLKEDSSASRSVSSSSRDHVIYFDGWDGLGASAVLRSVAWRVSPPAGRQGAPAAGLKFEQVVHIDCSVWGSRRALQRAVAEQLKLPDQVMELLDRQDEEDDFKGVPQGSRAEVQPVVEEMYRHIQKLNCRFLVIFHNGSGEEIDLASLCGFPLFGFSTNKVLWTFQGRFRLQPRAKVDMAIKSAGATNAFLSAASCREEQDTLELWPYLVNQEALEMVGACKTNTGTRSRSIADLHPAQVVKCFLYIMELCCRGSHSIDYHLATHSANYWVCEGILQQLQQGERDNDDGADDGFWRAVDALQGEMRLDADYHQFSPSTHQAKFVQSRPYWSSPTLGFTRVPAGVIPNGDMFQHYSDKLAVLKISRCTFAFQSPPFCHCHSVRFLWLDHCQDTRISTGGIEDKEAVHQFFQRLCVLDVRYTHCDQILSAQMMDLMDQLRELNVMGCKAKEWDMGQLQGRLPNIRKLRITKSKVQCSCPEEDLFSEMNKMELLDFSGNNTNHLSPVKDISGLITTSNSCLETVIVDGYGRHLRSMSFRGCTKLKNLFLGRMICVDTLDISGTAVKTLDLSAITVWQIHELRLLDCDKLCAILWPQILRTRLEDVNYNFKVLIDTTQSASSSASYSTVTATQTTASAAPHERGNRQPISDFGWYISVRDSRLIFSLESIYDLVYREGYVEVSSLARLAVTAGYSKDEAIKSGSSNEQRAPAVYADTTLLHLQQAIEGEGQGDPLDPRRLVGRLLHAHTRPDLDKSTGRWWRK</sequence>
<reference evidence="1 2" key="1">
    <citation type="submission" date="2020-05" db="EMBL/GenBank/DDBJ databases">
        <title>WGS assembly of Panicum virgatum.</title>
        <authorList>
            <person name="Lovell J.T."/>
            <person name="Jenkins J."/>
            <person name="Shu S."/>
            <person name="Juenger T.E."/>
            <person name="Schmutz J."/>
        </authorList>
    </citation>
    <scope>NUCLEOTIDE SEQUENCE [LARGE SCALE GENOMIC DNA]</scope>
    <source>
        <strain evidence="2">cv. AP13</strain>
    </source>
</reference>
<evidence type="ECO:0000313" key="1">
    <source>
        <dbReference type="EMBL" id="KAG2632121.1"/>
    </source>
</evidence>
<dbReference type="InterPro" id="IPR032675">
    <property type="entry name" value="LRR_dom_sf"/>
</dbReference>
<dbReference type="OrthoDB" id="266138at2759"/>